<evidence type="ECO:0000313" key="2">
    <source>
        <dbReference type="Proteomes" id="UP000714420"/>
    </source>
</evidence>
<accession>A0ABX2APZ3</accession>
<comment type="caution">
    <text evidence="1">The sequence shown here is derived from an EMBL/GenBank/DDBJ whole genome shotgun (WGS) entry which is preliminary data.</text>
</comment>
<dbReference type="EMBL" id="JABKKF010000014">
    <property type="protein sequence ID" value="NPD93043.1"/>
    <property type="molecule type" value="Genomic_DNA"/>
</dbReference>
<gene>
    <name evidence="1" type="ORF">HPS56_11985</name>
</gene>
<protein>
    <submittedName>
        <fullName evidence="1">Uncharacterized protein</fullName>
    </submittedName>
</protein>
<organism evidence="1 2">
    <name type="scientific">Xylanibacter muris</name>
    <dbReference type="NCBI Taxonomy" id="2736290"/>
    <lineage>
        <taxon>Bacteria</taxon>
        <taxon>Pseudomonadati</taxon>
        <taxon>Bacteroidota</taxon>
        <taxon>Bacteroidia</taxon>
        <taxon>Bacteroidales</taxon>
        <taxon>Prevotellaceae</taxon>
        <taxon>Xylanibacter</taxon>
    </lineage>
</organism>
<name>A0ABX2APZ3_9BACT</name>
<sequence>MIKNFQFIKYQMLLFAIFQCTFTYGQKKRMTDAEFNNPKVACYVNDTFVKNFIGIDMKAAPGDKMIKENLKEPIVINNNEYSGKVTIKRDNETEFITLDEIRKLYCPETVQPVVYMINEYFITKDIASYKLDKNYINTCEVLLNSDFEILKGEIPFSIIRIFTKNDDKSVRLR</sequence>
<evidence type="ECO:0000313" key="1">
    <source>
        <dbReference type="EMBL" id="NPD93043.1"/>
    </source>
</evidence>
<dbReference type="RefSeq" id="WP_172276936.1">
    <property type="nucleotide sequence ID" value="NZ_CASGMU010000007.1"/>
</dbReference>
<proteinExistence type="predicted"/>
<reference evidence="1 2" key="1">
    <citation type="submission" date="2020-05" db="EMBL/GenBank/DDBJ databases">
        <title>Distinct polysaccharide utilization as determinants for interspecies competition between intestinal Prevotella spp.</title>
        <authorList>
            <person name="Galvez E.J.C."/>
            <person name="Iljazovic A."/>
            <person name="Strowig T."/>
        </authorList>
    </citation>
    <scope>NUCLEOTIDE SEQUENCE [LARGE SCALE GENOMIC DNA]</scope>
    <source>
        <strain evidence="1 2">PMUR</strain>
    </source>
</reference>
<keyword evidence="2" id="KW-1185">Reference proteome</keyword>
<dbReference type="Proteomes" id="UP000714420">
    <property type="component" value="Unassembled WGS sequence"/>
</dbReference>